<dbReference type="SUPFAM" id="SSF53300">
    <property type="entry name" value="vWA-like"/>
    <property type="match status" value="1"/>
</dbReference>
<dbReference type="PANTHER" id="PTHR24020">
    <property type="entry name" value="COLLAGEN ALPHA"/>
    <property type="match status" value="1"/>
</dbReference>
<dbReference type="STRING" id="631454.N177_0792"/>
<dbReference type="Pfam" id="PF13400">
    <property type="entry name" value="Tad"/>
    <property type="match status" value="1"/>
</dbReference>
<comment type="caution">
    <text evidence="2">The sequence shown here is derived from an EMBL/GenBank/DDBJ whole genome shotgun (WGS) entry which is preliminary data.</text>
</comment>
<dbReference type="InterPro" id="IPR002035">
    <property type="entry name" value="VWF_A"/>
</dbReference>
<reference evidence="2 3" key="1">
    <citation type="journal article" date="2014" name="Genome Announc.">
        <title>Draft Genome Sequence of Lutibaculum baratangense Strain AMV1T, Isolated from a Mud Volcano in Andamans, India.</title>
        <authorList>
            <person name="Singh A."/>
            <person name="Sreenivas A."/>
            <person name="Sathyanarayana Reddy G."/>
            <person name="Pinnaka A.K."/>
            <person name="Shivaji S."/>
        </authorList>
    </citation>
    <scope>NUCLEOTIDE SEQUENCE [LARGE SCALE GENOMIC DNA]</scope>
    <source>
        <strain evidence="2 3">AMV1</strain>
    </source>
</reference>
<dbReference type="PANTHER" id="PTHR24020:SF20">
    <property type="entry name" value="PH DOMAIN-CONTAINING PROTEIN"/>
    <property type="match status" value="1"/>
</dbReference>
<dbReference type="InterPro" id="IPR050525">
    <property type="entry name" value="ECM_Assembly_Org"/>
</dbReference>
<evidence type="ECO:0000259" key="1">
    <source>
        <dbReference type="PROSITE" id="PS50234"/>
    </source>
</evidence>
<gene>
    <name evidence="2" type="ORF">N177_0792</name>
</gene>
<name>V4TL76_9HYPH</name>
<keyword evidence="3" id="KW-1185">Reference proteome</keyword>
<dbReference type="Pfam" id="PF00092">
    <property type="entry name" value="VWA"/>
    <property type="match status" value="1"/>
</dbReference>
<accession>V4TL76</accession>
<dbReference type="Proteomes" id="UP000017819">
    <property type="component" value="Unassembled WGS sequence"/>
</dbReference>
<dbReference type="InterPro" id="IPR036465">
    <property type="entry name" value="vWFA_dom_sf"/>
</dbReference>
<protein>
    <recommendedName>
        <fullName evidence="1">VWFA domain-containing protein</fullName>
    </recommendedName>
</protein>
<sequence length="389" mass="42158">MLLMPILAAIGVALDVGRAGSAHSKLQNALDAAALAMSVDAPWHSGQGLEPYARQILKENFGAGQGAEITSVSVERSSEDLVLKAEAHLPSTFAGLIGVERIPLSATTNTVWGGNPVEVALVLDNTGSMASSSKMATLKVAVHNMLGILEQGTLDQEAVAVGIVPFATQVRIARTYEIALWLRKLDASASKPWWWPKSWPWTDSWDGCVTDRDQPYDVDDTLQASETTKHPAAKCAVTGLQELLPLTDDFTALRDKVDDMRADGNTNVTIGIAWGMAMLSHHAPLEEASVPGTVRGMKQVMVVLTDGENAQNRFTSDRTSIDRRTELACQAAKDAGIEVFTVRVVEGNRNLLRDCATDPDHYFDVENVDDLLPVFQTISTRISELRIAR</sequence>
<dbReference type="EMBL" id="AWXZ01000014">
    <property type="protein sequence ID" value="ESR26573.1"/>
    <property type="molecule type" value="Genomic_DNA"/>
</dbReference>
<dbReference type="InterPro" id="IPR028087">
    <property type="entry name" value="Tad_N"/>
</dbReference>
<proteinExistence type="predicted"/>
<feature type="domain" description="VWFA" evidence="1">
    <location>
        <begin position="118"/>
        <end position="378"/>
    </location>
</feature>
<dbReference type="PROSITE" id="PS50234">
    <property type="entry name" value="VWFA"/>
    <property type="match status" value="1"/>
</dbReference>
<dbReference type="PATRIC" id="fig|631454.5.peg.781"/>
<evidence type="ECO:0000313" key="3">
    <source>
        <dbReference type="Proteomes" id="UP000017819"/>
    </source>
</evidence>
<dbReference type="Gene3D" id="3.40.50.410">
    <property type="entry name" value="von Willebrand factor, type A domain"/>
    <property type="match status" value="1"/>
</dbReference>
<organism evidence="2 3">
    <name type="scientific">Lutibaculum baratangense AMV1</name>
    <dbReference type="NCBI Taxonomy" id="631454"/>
    <lineage>
        <taxon>Bacteria</taxon>
        <taxon>Pseudomonadati</taxon>
        <taxon>Pseudomonadota</taxon>
        <taxon>Alphaproteobacteria</taxon>
        <taxon>Hyphomicrobiales</taxon>
        <taxon>Tepidamorphaceae</taxon>
        <taxon>Lutibaculum</taxon>
    </lineage>
</organism>
<dbReference type="AlphaFoldDB" id="V4TL76"/>
<dbReference type="eggNOG" id="COG4961">
    <property type="taxonomic scope" value="Bacteria"/>
</dbReference>
<dbReference type="SMART" id="SM00327">
    <property type="entry name" value="VWA"/>
    <property type="match status" value="1"/>
</dbReference>
<evidence type="ECO:0000313" key="2">
    <source>
        <dbReference type="EMBL" id="ESR26573.1"/>
    </source>
</evidence>